<reference evidence="7" key="2">
    <citation type="submission" date="2023-04" db="EMBL/GenBank/DDBJ databases">
        <authorList>
            <person name="Bu L."/>
            <person name="Lu L."/>
            <person name="Laidemitt M.R."/>
            <person name="Zhang S.M."/>
            <person name="Mutuku M."/>
            <person name="Mkoji G."/>
            <person name="Steinauer M."/>
            <person name="Loker E.S."/>
        </authorList>
    </citation>
    <scope>NUCLEOTIDE SEQUENCE</scope>
    <source>
        <strain evidence="7">KasaAsao</strain>
        <tissue evidence="7">Whole Snail</tissue>
    </source>
</reference>
<keyword evidence="3 5" id="KW-1133">Transmembrane helix</keyword>
<dbReference type="Proteomes" id="UP001233172">
    <property type="component" value="Unassembled WGS sequence"/>
</dbReference>
<comment type="subcellular location">
    <subcellularLocation>
        <location evidence="1">Membrane</location>
        <topology evidence="1">Multi-pass membrane protein</topology>
    </subcellularLocation>
</comment>
<feature type="transmembrane region" description="Helical" evidence="5">
    <location>
        <begin position="298"/>
        <end position="316"/>
    </location>
</feature>
<evidence type="ECO:0000313" key="7">
    <source>
        <dbReference type="EMBL" id="KAK0042823.1"/>
    </source>
</evidence>
<dbReference type="PROSITE" id="PS50929">
    <property type="entry name" value="ABC_TM1F"/>
    <property type="match status" value="1"/>
</dbReference>
<dbReference type="Pfam" id="PF00664">
    <property type="entry name" value="ABC_membrane"/>
    <property type="match status" value="1"/>
</dbReference>
<dbReference type="GO" id="GO:0005524">
    <property type="term" value="F:ATP binding"/>
    <property type="evidence" value="ECO:0007669"/>
    <property type="project" value="InterPro"/>
</dbReference>
<dbReference type="PANTHER" id="PTHR24222:SF76">
    <property type="entry name" value="MYCOBACTIN IMPORT ATP-BINDING_PERMEASE PROTEIN IRTB"/>
    <property type="match status" value="1"/>
</dbReference>
<gene>
    <name evidence="7" type="ORF">Bpfe_027737</name>
</gene>
<feature type="transmembrane region" description="Helical" evidence="5">
    <location>
        <begin position="271"/>
        <end position="292"/>
    </location>
</feature>
<accession>A0AAD8AUT9</accession>
<keyword evidence="2 5" id="KW-0812">Transmembrane</keyword>
<keyword evidence="4 5" id="KW-0472">Membrane</keyword>
<evidence type="ECO:0000256" key="5">
    <source>
        <dbReference type="SAM" id="Phobius"/>
    </source>
</evidence>
<feature type="transmembrane region" description="Helical" evidence="5">
    <location>
        <begin position="96"/>
        <end position="121"/>
    </location>
</feature>
<dbReference type="EMBL" id="JASAOG010000231">
    <property type="protein sequence ID" value="KAK0042823.1"/>
    <property type="molecule type" value="Genomic_DNA"/>
</dbReference>
<name>A0AAD8AUT9_BIOPF</name>
<evidence type="ECO:0000256" key="2">
    <source>
        <dbReference type="ARBA" id="ARBA00022692"/>
    </source>
</evidence>
<feature type="domain" description="ABC transmembrane type-1" evidence="6">
    <location>
        <begin position="100"/>
        <end position="314"/>
    </location>
</feature>
<dbReference type="PANTHER" id="PTHR24222">
    <property type="entry name" value="ABC TRANSPORTER B FAMILY"/>
    <property type="match status" value="1"/>
</dbReference>
<dbReference type="InterPro" id="IPR036640">
    <property type="entry name" value="ABC1_TM_sf"/>
</dbReference>
<dbReference type="GO" id="GO:0140359">
    <property type="term" value="F:ABC-type transporter activity"/>
    <property type="evidence" value="ECO:0007669"/>
    <property type="project" value="InterPro"/>
</dbReference>
<proteinExistence type="predicted"/>
<evidence type="ECO:0000256" key="4">
    <source>
        <dbReference type="ARBA" id="ARBA00023136"/>
    </source>
</evidence>
<reference evidence="7" key="1">
    <citation type="journal article" date="2023" name="PLoS Negl. Trop. Dis.">
        <title>A genome sequence for Biomphalaria pfeifferi, the major vector snail for the human-infecting parasite Schistosoma mansoni.</title>
        <authorList>
            <person name="Bu L."/>
            <person name="Lu L."/>
            <person name="Laidemitt M.R."/>
            <person name="Zhang S.M."/>
            <person name="Mutuku M."/>
            <person name="Mkoji G."/>
            <person name="Steinauer M."/>
            <person name="Loker E.S."/>
        </authorList>
    </citation>
    <scope>NUCLEOTIDE SEQUENCE</scope>
    <source>
        <strain evidence="7">KasaAsao</strain>
    </source>
</reference>
<evidence type="ECO:0000256" key="1">
    <source>
        <dbReference type="ARBA" id="ARBA00004141"/>
    </source>
</evidence>
<keyword evidence="8" id="KW-1185">Reference proteome</keyword>
<dbReference type="InterPro" id="IPR039421">
    <property type="entry name" value="Type_1_exporter"/>
</dbReference>
<evidence type="ECO:0000256" key="3">
    <source>
        <dbReference type="ARBA" id="ARBA00022989"/>
    </source>
</evidence>
<comment type="caution">
    <text evidence="7">The sequence shown here is derived from an EMBL/GenBank/DDBJ whole genome shotgun (WGS) entry which is preliminary data.</text>
</comment>
<evidence type="ECO:0000259" key="6">
    <source>
        <dbReference type="PROSITE" id="PS50929"/>
    </source>
</evidence>
<protein>
    <submittedName>
        <fullName evidence="7">Multidrug resistance protein 1B</fullName>
    </submittedName>
</protein>
<dbReference type="InterPro" id="IPR011527">
    <property type="entry name" value="ABC1_TM_dom"/>
</dbReference>
<sequence>MGCGKQLIRNICIFRKIFHIVYMPRAEQTFNGTSHGKTNSTHHLVSESGTTNNTVHLLSESSSKRYDGVTTTEAEKQKTEKVDFLQLYRFADKWDYLLIAGGLLGALGNGASWPVLIVLFADTVQEFVNQGKFEELLDKIPDHLWYVLNTTRSDARLDIEIFGPLCRLITNVSNVSVDCSFLEDADNVFDEMEDQAIIFTVGGVILIACSFSQIYFFIVASERQVMKIRLAFYHNVLRQEMAWFDKHSPGDLAVKLTDDISKIHDAIGDKAATSIQYLTVGIAGLIVCYINGWELTLVLQVGAPLLCIAFATMGYLHCGSMFSTNTVLPPSLYLFSSTYTEYLSLPLLPHTRYHFAYSAPASGSLSLCRSATGSLSLCHSTTGSLSLCGSATGSLSLCGSATRFLSHCRSTTGSLSLCRSATGSLSLCRSNTGSLSLCGSATGSLSLCRSATGSLSLCRSNTGSLSLRGSATGSLSLCRSATGSLSLCRSATGSLSLCRSNTGSLSLFRSVTGSLSLCHSATGSLSLFRSATGSLSLCRSATGSLSLCRSATGSLSLCRSATGSLSHCGSATGSLSLCRSATGSLSLCRSATGSLFL</sequence>
<evidence type="ECO:0000313" key="8">
    <source>
        <dbReference type="Proteomes" id="UP001233172"/>
    </source>
</evidence>
<organism evidence="7 8">
    <name type="scientific">Biomphalaria pfeifferi</name>
    <name type="common">Bloodfluke planorb</name>
    <name type="synonym">Freshwater snail</name>
    <dbReference type="NCBI Taxonomy" id="112525"/>
    <lineage>
        <taxon>Eukaryota</taxon>
        <taxon>Metazoa</taxon>
        <taxon>Spiralia</taxon>
        <taxon>Lophotrochozoa</taxon>
        <taxon>Mollusca</taxon>
        <taxon>Gastropoda</taxon>
        <taxon>Heterobranchia</taxon>
        <taxon>Euthyneura</taxon>
        <taxon>Panpulmonata</taxon>
        <taxon>Hygrophila</taxon>
        <taxon>Lymnaeoidea</taxon>
        <taxon>Planorbidae</taxon>
        <taxon>Biomphalaria</taxon>
    </lineage>
</organism>
<dbReference type="AlphaFoldDB" id="A0AAD8AUT9"/>
<dbReference type="SUPFAM" id="SSF90123">
    <property type="entry name" value="ABC transporter transmembrane region"/>
    <property type="match status" value="1"/>
</dbReference>
<dbReference type="GO" id="GO:0005886">
    <property type="term" value="C:plasma membrane"/>
    <property type="evidence" value="ECO:0007669"/>
    <property type="project" value="TreeGrafter"/>
</dbReference>
<feature type="transmembrane region" description="Helical" evidence="5">
    <location>
        <begin position="196"/>
        <end position="220"/>
    </location>
</feature>
<dbReference type="Gene3D" id="1.20.1560.10">
    <property type="entry name" value="ABC transporter type 1, transmembrane domain"/>
    <property type="match status" value="1"/>
</dbReference>